<name>A0A2K1J529_PHYPA</name>
<dbReference type="InParanoid" id="A0A2K1J529"/>
<proteinExistence type="predicted"/>
<reference evidence="1 3" key="1">
    <citation type="journal article" date="2008" name="Science">
        <title>The Physcomitrella genome reveals evolutionary insights into the conquest of land by plants.</title>
        <authorList>
            <person name="Rensing S."/>
            <person name="Lang D."/>
            <person name="Zimmer A."/>
            <person name="Terry A."/>
            <person name="Salamov A."/>
            <person name="Shapiro H."/>
            <person name="Nishiyama T."/>
            <person name="Perroud P.-F."/>
            <person name="Lindquist E."/>
            <person name="Kamisugi Y."/>
            <person name="Tanahashi T."/>
            <person name="Sakakibara K."/>
            <person name="Fujita T."/>
            <person name="Oishi K."/>
            <person name="Shin-I T."/>
            <person name="Kuroki Y."/>
            <person name="Toyoda A."/>
            <person name="Suzuki Y."/>
            <person name="Hashimoto A."/>
            <person name="Yamaguchi K."/>
            <person name="Sugano A."/>
            <person name="Kohara Y."/>
            <person name="Fujiyama A."/>
            <person name="Anterola A."/>
            <person name="Aoki S."/>
            <person name="Ashton N."/>
            <person name="Barbazuk W.B."/>
            <person name="Barker E."/>
            <person name="Bennetzen J."/>
            <person name="Bezanilla M."/>
            <person name="Blankenship R."/>
            <person name="Cho S.H."/>
            <person name="Dutcher S."/>
            <person name="Estelle M."/>
            <person name="Fawcett J.A."/>
            <person name="Gundlach H."/>
            <person name="Hanada K."/>
            <person name="Heyl A."/>
            <person name="Hicks K.A."/>
            <person name="Hugh J."/>
            <person name="Lohr M."/>
            <person name="Mayer K."/>
            <person name="Melkozernov A."/>
            <person name="Murata T."/>
            <person name="Nelson D."/>
            <person name="Pils B."/>
            <person name="Prigge M."/>
            <person name="Reiss B."/>
            <person name="Renner T."/>
            <person name="Rombauts S."/>
            <person name="Rushton P."/>
            <person name="Sanderfoot A."/>
            <person name="Schween G."/>
            <person name="Shiu S.-H."/>
            <person name="Stueber K."/>
            <person name="Theodoulou F.L."/>
            <person name="Tu H."/>
            <person name="Van de Peer Y."/>
            <person name="Verrier P.J."/>
            <person name="Waters E."/>
            <person name="Wood A."/>
            <person name="Yang L."/>
            <person name="Cove D."/>
            <person name="Cuming A."/>
            <person name="Hasebe M."/>
            <person name="Lucas S."/>
            <person name="Mishler D.B."/>
            <person name="Reski R."/>
            <person name="Grigoriev I."/>
            <person name="Quatrano R.S."/>
            <person name="Boore J.L."/>
        </authorList>
    </citation>
    <scope>NUCLEOTIDE SEQUENCE [LARGE SCALE GENOMIC DNA]</scope>
    <source>
        <strain evidence="2 3">cv. Gransden 2004</strain>
    </source>
</reference>
<evidence type="ECO:0000313" key="1">
    <source>
        <dbReference type="EMBL" id="PNR36639.1"/>
    </source>
</evidence>
<gene>
    <name evidence="1" type="ORF">PHYPA_022490</name>
</gene>
<keyword evidence="3" id="KW-1185">Reference proteome</keyword>
<dbReference type="EnsemblPlants" id="Pp3c17_22520V3.1">
    <property type="protein sequence ID" value="Pp3c17_22520V3.1"/>
    <property type="gene ID" value="Pp3c17_22520"/>
</dbReference>
<dbReference type="Gramene" id="Pp3c17_22520V3.1">
    <property type="protein sequence ID" value="Pp3c17_22520V3.1"/>
    <property type="gene ID" value="Pp3c17_22520"/>
</dbReference>
<reference evidence="2" key="3">
    <citation type="submission" date="2020-12" db="UniProtKB">
        <authorList>
            <consortium name="EnsemblPlants"/>
        </authorList>
    </citation>
    <scope>IDENTIFICATION</scope>
</reference>
<organism evidence="1">
    <name type="scientific">Physcomitrium patens</name>
    <name type="common">Spreading-leaved earth moss</name>
    <name type="synonym">Physcomitrella patens</name>
    <dbReference type="NCBI Taxonomy" id="3218"/>
    <lineage>
        <taxon>Eukaryota</taxon>
        <taxon>Viridiplantae</taxon>
        <taxon>Streptophyta</taxon>
        <taxon>Embryophyta</taxon>
        <taxon>Bryophyta</taxon>
        <taxon>Bryophytina</taxon>
        <taxon>Bryopsida</taxon>
        <taxon>Funariidae</taxon>
        <taxon>Funariales</taxon>
        <taxon>Funariaceae</taxon>
        <taxon>Physcomitrium</taxon>
    </lineage>
</organism>
<reference evidence="1 3" key="2">
    <citation type="journal article" date="2018" name="Plant J.">
        <title>The Physcomitrella patens chromosome-scale assembly reveals moss genome structure and evolution.</title>
        <authorList>
            <person name="Lang D."/>
            <person name="Ullrich K.K."/>
            <person name="Murat F."/>
            <person name="Fuchs J."/>
            <person name="Jenkins J."/>
            <person name="Haas F.B."/>
            <person name="Piednoel M."/>
            <person name="Gundlach H."/>
            <person name="Van Bel M."/>
            <person name="Meyberg R."/>
            <person name="Vives C."/>
            <person name="Morata J."/>
            <person name="Symeonidi A."/>
            <person name="Hiss M."/>
            <person name="Muchero W."/>
            <person name="Kamisugi Y."/>
            <person name="Saleh O."/>
            <person name="Blanc G."/>
            <person name="Decker E.L."/>
            <person name="van Gessel N."/>
            <person name="Grimwood J."/>
            <person name="Hayes R.D."/>
            <person name="Graham S.W."/>
            <person name="Gunter L.E."/>
            <person name="McDaniel S.F."/>
            <person name="Hoernstein S.N.W."/>
            <person name="Larsson A."/>
            <person name="Li F.W."/>
            <person name="Perroud P.F."/>
            <person name="Phillips J."/>
            <person name="Ranjan P."/>
            <person name="Rokshar D.S."/>
            <person name="Rothfels C.J."/>
            <person name="Schneider L."/>
            <person name="Shu S."/>
            <person name="Stevenson D.W."/>
            <person name="Thummler F."/>
            <person name="Tillich M."/>
            <person name="Villarreal Aguilar J.C."/>
            <person name="Widiez T."/>
            <person name="Wong G.K."/>
            <person name="Wymore A."/>
            <person name="Zhang Y."/>
            <person name="Zimmer A.D."/>
            <person name="Quatrano R.S."/>
            <person name="Mayer K.F.X."/>
            <person name="Goodstein D."/>
            <person name="Casacuberta J.M."/>
            <person name="Vandepoele K."/>
            <person name="Reski R."/>
            <person name="Cuming A.C."/>
            <person name="Tuskan G.A."/>
            <person name="Maumus F."/>
            <person name="Salse J."/>
            <person name="Schmutz J."/>
            <person name="Rensing S.A."/>
        </authorList>
    </citation>
    <scope>NUCLEOTIDE SEQUENCE [LARGE SCALE GENOMIC DNA]</scope>
    <source>
        <strain evidence="2 3">cv. Gransden 2004</strain>
    </source>
</reference>
<evidence type="ECO:0000313" key="2">
    <source>
        <dbReference type="EnsemblPlants" id="Pp3c17_22520V3.1"/>
    </source>
</evidence>
<protein>
    <submittedName>
        <fullName evidence="1 2">Uncharacterized protein</fullName>
    </submittedName>
</protein>
<dbReference type="EMBL" id="ABEU02000017">
    <property type="protein sequence ID" value="PNR36639.1"/>
    <property type="molecule type" value="Genomic_DNA"/>
</dbReference>
<evidence type="ECO:0000313" key="3">
    <source>
        <dbReference type="Proteomes" id="UP000006727"/>
    </source>
</evidence>
<dbReference type="Proteomes" id="UP000006727">
    <property type="component" value="Chromosome 17"/>
</dbReference>
<sequence>MVHGGSCRFFDQNPKNRLQSSVRAIVVLNDSLDFVAQSFISETKIESGATPSNPRCLRNHACSVCVHQIGNPSSGVANFDGELTLSAKAVRRKDDCLGMCPCRCSTAQQPSFLPILHK</sequence>
<accession>A0A2K1J529</accession>
<dbReference type="EnsemblPlants" id="Pp3c17_22520V3.2">
    <property type="protein sequence ID" value="Pp3c17_22520V3.2"/>
    <property type="gene ID" value="Pp3c17_22520"/>
</dbReference>
<dbReference type="AlphaFoldDB" id="A0A2K1J529"/>
<dbReference type="Gramene" id="Pp3c17_22520V3.2">
    <property type="protein sequence ID" value="Pp3c17_22520V3.2"/>
    <property type="gene ID" value="Pp3c17_22520"/>
</dbReference>